<keyword evidence="2" id="KW-1185">Reference proteome</keyword>
<dbReference type="Proteomes" id="UP001153332">
    <property type="component" value="Unassembled WGS sequence"/>
</dbReference>
<proteinExistence type="predicted"/>
<comment type="caution">
    <text evidence="1">The sequence shown here is derived from an EMBL/GenBank/DDBJ whole genome shotgun (WGS) entry which is preliminary data.</text>
</comment>
<name>A0ACC2JY31_9PEZI</name>
<sequence length="498" mass="54218">MMNSGMPNLPASQAQSHPQEPSNKQLEKYTLSFMQQPLHAKAANGKDKDRRPVDPPPILKLEVATDQDPDGVYKQSPYLIVVAYLEYGPGQDHSPDAMPPANLMSGTMVSSLHRLKDPGDQEGAFFVFGDLTVRREGTYCLRFDLLQMEFGVSSDPDSLVTVTSVTSNPFRVYSQKNFPKQQKNESTFLTRSFSDQGVRLRVRKDSRLSLNRKRATDKVVEKFDRKRLAIESPGQGRRPSTQHRPSLETSDHYYEGDLFPNEPASKRHRTGSGALQTTENGLETRSWGPYQPGTSSSFANHGNMGSIGTGPPTSASMGAPQMPPPTTRLDTQFSLHNGSSMFHSPVERQSPVTPSSLHQSPFGSAGSQNSSMAYLYGTNIGQNSNAQPLNLAPVGAHTQSAMSTPRLANSSPRPHAHPAAATSPMGVNIYATASQSSAPPQPRQLSYNTPTYHALPNAFDHSTLHEHGMNTPLTGNMPPDSLKGGYDNVFNGVSAKSE</sequence>
<gene>
    <name evidence="1" type="ORF">O1611_g1299</name>
</gene>
<protein>
    <submittedName>
        <fullName evidence="1">Uncharacterized protein</fullName>
    </submittedName>
</protein>
<organism evidence="1 2">
    <name type="scientific">Lasiodiplodia mahajangana</name>
    <dbReference type="NCBI Taxonomy" id="1108764"/>
    <lineage>
        <taxon>Eukaryota</taxon>
        <taxon>Fungi</taxon>
        <taxon>Dikarya</taxon>
        <taxon>Ascomycota</taxon>
        <taxon>Pezizomycotina</taxon>
        <taxon>Dothideomycetes</taxon>
        <taxon>Dothideomycetes incertae sedis</taxon>
        <taxon>Botryosphaeriales</taxon>
        <taxon>Botryosphaeriaceae</taxon>
        <taxon>Lasiodiplodia</taxon>
    </lineage>
</organism>
<evidence type="ECO:0000313" key="2">
    <source>
        <dbReference type="Proteomes" id="UP001153332"/>
    </source>
</evidence>
<accession>A0ACC2JY31</accession>
<evidence type="ECO:0000313" key="1">
    <source>
        <dbReference type="EMBL" id="KAJ8132325.1"/>
    </source>
</evidence>
<reference evidence="1" key="1">
    <citation type="submission" date="2022-12" db="EMBL/GenBank/DDBJ databases">
        <title>Genome Sequence of Lasiodiplodia mahajangana.</title>
        <authorList>
            <person name="Buettner E."/>
        </authorList>
    </citation>
    <scope>NUCLEOTIDE SEQUENCE</scope>
    <source>
        <strain evidence="1">VT137</strain>
    </source>
</reference>
<dbReference type="EMBL" id="JAPUUL010000148">
    <property type="protein sequence ID" value="KAJ8132325.1"/>
    <property type="molecule type" value="Genomic_DNA"/>
</dbReference>